<dbReference type="AlphaFoldDB" id="A0A915EXT7"/>
<evidence type="ECO:0000256" key="1">
    <source>
        <dbReference type="SAM" id="Phobius"/>
    </source>
</evidence>
<name>A0A915EXT7_9CEST</name>
<feature type="transmembrane region" description="Helical" evidence="1">
    <location>
        <begin position="298"/>
        <end position="324"/>
    </location>
</feature>
<keyword evidence="2" id="KW-1185">Reference proteome</keyword>
<keyword evidence="1" id="KW-0472">Membrane</keyword>
<dbReference type="WBParaSite" id="maker-E.canG7_contigs_7913-snap-gene-0.11-mRNA-1">
    <property type="protein sequence ID" value="maker-E.canG7_contigs_7913-snap-gene-0.11-mRNA-1"/>
    <property type="gene ID" value="EcG7_07314"/>
</dbReference>
<keyword evidence="1" id="KW-0812">Transmembrane</keyword>
<accession>A0A915EXT7</accession>
<feature type="transmembrane region" description="Helical" evidence="1">
    <location>
        <begin position="97"/>
        <end position="116"/>
    </location>
</feature>
<evidence type="ECO:0000313" key="2">
    <source>
        <dbReference type="Proteomes" id="UP000887562"/>
    </source>
</evidence>
<evidence type="ECO:0000313" key="3">
    <source>
        <dbReference type="WBParaSite" id="maker-E.canG7_contigs_7913-snap-gene-0.11-mRNA-1"/>
    </source>
</evidence>
<feature type="transmembrane region" description="Helical" evidence="1">
    <location>
        <begin position="429"/>
        <end position="452"/>
    </location>
</feature>
<protein>
    <submittedName>
        <fullName evidence="3">Uncharacterized protein</fullName>
    </submittedName>
</protein>
<proteinExistence type="predicted"/>
<feature type="transmembrane region" description="Helical" evidence="1">
    <location>
        <begin position="167"/>
        <end position="184"/>
    </location>
</feature>
<feature type="transmembrane region" description="Helical" evidence="1">
    <location>
        <begin position="21"/>
        <end position="38"/>
    </location>
</feature>
<keyword evidence="1" id="KW-1133">Transmembrane helix</keyword>
<reference evidence="3" key="1">
    <citation type="submission" date="2022-11" db="UniProtKB">
        <authorList>
            <consortium name="WormBaseParasite"/>
        </authorList>
    </citation>
    <scope>IDENTIFICATION</scope>
</reference>
<dbReference type="Proteomes" id="UP000887562">
    <property type="component" value="Unplaced"/>
</dbReference>
<organism evidence="2 3">
    <name type="scientific">Echinococcus canadensis</name>
    <dbReference type="NCBI Taxonomy" id="519352"/>
    <lineage>
        <taxon>Eukaryota</taxon>
        <taxon>Metazoa</taxon>
        <taxon>Spiralia</taxon>
        <taxon>Lophotrochozoa</taxon>
        <taxon>Platyhelminthes</taxon>
        <taxon>Cestoda</taxon>
        <taxon>Eucestoda</taxon>
        <taxon>Cyclophyllidea</taxon>
        <taxon>Taeniidae</taxon>
        <taxon>Echinococcus</taxon>
        <taxon>Echinococcus canadensis group</taxon>
    </lineage>
</organism>
<feature type="transmembrane region" description="Helical" evidence="1">
    <location>
        <begin position="397"/>
        <end position="417"/>
    </location>
</feature>
<feature type="transmembrane region" description="Helical" evidence="1">
    <location>
        <begin position="137"/>
        <end position="155"/>
    </location>
</feature>
<sequence length="476" mass="52410">LNDLQIDNKTAALKGATKVEALVFCMGYPLIIVLSHLWTLGYNKSLNEIVVRHFRPRMLCICRHHANGVVYDSTSPLAHDHARCADLLHVICGRFGSTAHLILCTFALLNSFYIVATTTKIGNRLVSSISIEITFDLVWIVAITIAGICMSWANVRQVFPVCYVGSRFLMLPSIAFFIGVYLLSSNPKPGTINGIYEANVVEDVLYSNKINRIDGLAPLSMDQATWRQVREALEFCGIHAVNNSSLRLCHGLQQWFHLAGTTRRIATACKQMHIPISSDLTTQTSVVVAEALFGRGGLLVFFMMYAFIIVNICVFQLFTISSILTFDIYAIDMRCARTPIDVYSGERHKNLSSGQKTIVSVPLNSCAAKGPVLPSCKCGIHAECKNYKKRLENVHRSSTLVILAVVLPIGPLFNLLNVRQNTMSHDIRINATGVVVGTALSTSMAGLVRVLMSTLTRLYPNLGIGKAAFGLIRCKS</sequence>